<feature type="domain" description="EamA" evidence="7">
    <location>
        <begin position="159"/>
        <end position="295"/>
    </location>
</feature>
<evidence type="ECO:0000256" key="4">
    <source>
        <dbReference type="ARBA" id="ARBA00022989"/>
    </source>
</evidence>
<comment type="caution">
    <text evidence="8">The sequence shown here is derived from an EMBL/GenBank/DDBJ whole genome shotgun (WGS) entry which is preliminary data.</text>
</comment>
<gene>
    <name evidence="8" type="ORF">U1T56_06250</name>
</gene>
<feature type="transmembrane region" description="Helical" evidence="6">
    <location>
        <begin position="158"/>
        <end position="178"/>
    </location>
</feature>
<feature type="transmembrane region" description="Helical" evidence="6">
    <location>
        <begin position="12"/>
        <end position="31"/>
    </location>
</feature>
<evidence type="ECO:0000256" key="3">
    <source>
        <dbReference type="ARBA" id="ARBA00022692"/>
    </source>
</evidence>
<dbReference type="InterPro" id="IPR000620">
    <property type="entry name" value="EamA_dom"/>
</dbReference>
<feature type="transmembrane region" description="Helical" evidence="6">
    <location>
        <begin position="190"/>
        <end position="209"/>
    </location>
</feature>
<dbReference type="Pfam" id="PF00892">
    <property type="entry name" value="EamA"/>
    <property type="match status" value="2"/>
</dbReference>
<keyword evidence="3 6" id="KW-0812">Transmembrane</keyword>
<protein>
    <submittedName>
        <fullName evidence="8">DMT family transporter</fullName>
    </submittedName>
</protein>
<dbReference type="EMBL" id="JBBLZC010000004">
    <property type="protein sequence ID" value="MEK0082743.1"/>
    <property type="molecule type" value="Genomic_DNA"/>
</dbReference>
<reference evidence="8 9" key="1">
    <citation type="submission" date="2024-01" db="EMBL/GenBank/DDBJ databases">
        <title>Multi-omics insights into the function and evolution of sodium benzoate biodegradation pathways in Benzoatithermus flavus gen. nov., sp. nov. from hot spring.</title>
        <authorList>
            <person name="Hu C.-J."/>
            <person name="Li W.-J."/>
        </authorList>
    </citation>
    <scope>NUCLEOTIDE SEQUENCE [LARGE SCALE GENOMIC DNA]</scope>
    <source>
        <strain evidence="8 9">SYSU G07066</strain>
    </source>
</reference>
<accession>A0ABU8XQP3</accession>
<proteinExistence type="predicted"/>
<evidence type="ECO:0000259" key="7">
    <source>
        <dbReference type="Pfam" id="PF00892"/>
    </source>
</evidence>
<dbReference type="RefSeq" id="WP_418158583.1">
    <property type="nucleotide sequence ID" value="NZ_JBBLZC010000004.1"/>
</dbReference>
<feature type="transmembrane region" description="Helical" evidence="6">
    <location>
        <begin position="133"/>
        <end position="152"/>
    </location>
</feature>
<feature type="transmembrane region" description="Helical" evidence="6">
    <location>
        <begin position="278"/>
        <end position="296"/>
    </location>
</feature>
<feature type="transmembrane region" description="Helical" evidence="6">
    <location>
        <begin position="221"/>
        <end position="241"/>
    </location>
</feature>
<feature type="domain" description="EamA" evidence="7">
    <location>
        <begin position="15"/>
        <end position="145"/>
    </location>
</feature>
<feature type="transmembrane region" description="Helical" evidence="6">
    <location>
        <begin position="107"/>
        <end position="124"/>
    </location>
</feature>
<dbReference type="Proteomes" id="UP001375743">
    <property type="component" value="Unassembled WGS sequence"/>
</dbReference>
<feature type="transmembrane region" description="Helical" evidence="6">
    <location>
        <begin position="75"/>
        <end position="95"/>
    </location>
</feature>
<dbReference type="SUPFAM" id="SSF103481">
    <property type="entry name" value="Multidrug resistance efflux transporter EmrE"/>
    <property type="match status" value="2"/>
</dbReference>
<dbReference type="PANTHER" id="PTHR32322:SF18">
    <property type="entry name" value="S-ADENOSYLMETHIONINE_S-ADENOSYLHOMOCYSTEINE TRANSPORTER"/>
    <property type="match status" value="1"/>
</dbReference>
<evidence type="ECO:0000256" key="2">
    <source>
        <dbReference type="ARBA" id="ARBA00022475"/>
    </source>
</evidence>
<dbReference type="InterPro" id="IPR037185">
    <property type="entry name" value="EmrE-like"/>
</dbReference>
<evidence type="ECO:0000256" key="6">
    <source>
        <dbReference type="SAM" id="Phobius"/>
    </source>
</evidence>
<comment type="subcellular location">
    <subcellularLocation>
        <location evidence="1">Cell membrane</location>
        <topology evidence="1">Multi-pass membrane protein</topology>
    </subcellularLocation>
</comment>
<feature type="transmembrane region" description="Helical" evidence="6">
    <location>
        <begin position="253"/>
        <end position="272"/>
    </location>
</feature>
<name>A0ABU8XQP3_9PROT</name>
<keyword evidence="5 6" id="KW-0472">Membrane</keyword>
<keyword evidence="4 6" id="KW-1133">Transmembrane helix</keyword>
<sequence>MPSTDAGRRAVPRAAILLIAAITVLWGLNWPAMKMAVSELSPWTFRAACVVISGTGLMAIAWFSGERLRLPRAYWRSFLVVASCSVTGWNLLSAFSLKHMAGGRGAIIAYTMPVWAAIFSALWLGERLEPRRILALVLGMIGIGFAIGPDLVGLSRDLLGPLFMILAAICWAAGTVAIKTRAWPIGMMAHTAWQLVIGGMPIVLAWLVIEPRPDLGHLTWRGILATLYAAIVGLIFCFAAFNKVVTLLPATAAAISILAIPIVGVLGSAWLLGEPAGWRELVALVLVLGAMSLVLIPRRLTK</sequence>
<evidence type="ECO:0000256" key="5">
    <source>
        <dbReference type="ARBA" id="ARBA00023136"/>
    </source>
</evidence>
<evidence type="ECO:0000313" key="8">
    <source>
        <dbReference type="EMBL" id="MEK0082743.1"/>
    </source>
</evidence>
<keyword evidence="9" id="KW-1185">Reference proteome</keyword>
<keyword evidence="2" id="KW-1003">Cell membrane</keyword>
<feature type="transmembrane region" description="Helical" evidence="6">
    <location>
        <begin position="43"/>
        <end position="63"/>
    </location>
</feature>
<evidence type="ECO:0000256" key="1">
    <source>
        <dbReference type="ARBA" id="ARBA00004651"/>
    </source>
</evidence>
<dbReference type="InterPro" id="IPR050638">
    <property type="entry name" value="AA-Vitamin_Transporters"/>
</dbReference>
<organism evidence="8 9">
    <name type="scientific">Benzoatithermus flavus</name>
    <dbReference type="NCBI Taxonomy" id="3108223"/>
    <lineage>
        <taxon>Bacteria</taxon>
        <taxon>Pseudomonadati</taxon>
        <taxon>Pseudomonadota</taxon>
        <taxon>Alphaproteobacteria</taxon>
        <taxon>Geminicoccales</taxon>
        <taxon>Geminicoccaceae</taxon>
        <taxon>Benzoatithermus</taxon>
    </lineage>
</organism>
<dbReference type="PANTHER" id="PTHR32322">
    <property type="entry name" value="INNER MEMBRANE TRANSPORTER"/>
    <property type="match status" value="1"/>
</dbReference>
<evidence type="ECO:0000313" key="9">
    <source>
        <dbReference type="Proteomes" id="UP001375743"/>
    </source>
</evidence>